<organism evidence="2 3">
    <name type="scientific">Fontibacillus solani</name>
    <dbReference type="NCBI Taxonomy" id="1572857"/>
    <lineage>
        <taxon>Bacteria</taxon>
        <taxon>Bacillati</taxon>
        <taxon>Bacillota</taxon>
        <taxon>Bacilli</taxon>
        <taxon>Bacillales</taxon>
        <taxon>Paenibacillaceae</taxon>
        <taxon>Fontibacillus</taxon>
    </lineage>
</organism>
<feature type="transmembrane region" description="Helical" evidence="1">
    <location>
        <begin position="6"/>
        <end position="29"/>
    </location>
</feature>
<comment type="caution">
    <text evidence="2">The sequence shown here is derived from an EMBL/GenBank/DDBJ whole genome shotgun (WGS) entry which is preliminary data.</text>
</comment>
<keyword evidence="1" id="KW-1133">Transmembrane helix</keyword>
<dbReference type="Proteomes" id="UP000567067">
    <property type="component" value="Unassembled WGS sequence"/>
</dbReference>
<keyword evidence="3" id="KW-1185">Reference proteome</keyword>
<dbReference type="RefSeq" id="WP_182536668.1">
    <property type="nucleotide sequence ID" value="NZ_JACJIP010000019.1"/>
</dbReference>
<dbReference type="EMBL" id="JACJIP010000019">
    <property type="protein sequence ID" value="MBA9086492.1"/>
    <property type="molecule type" value="Genomic_DNA"/>
</dbReference>
<evidence type="ECO:0000313" key="2">
    <source>
        <dbReference type="EMBL" id="MBA9086492.1"/>
    </source>
</evidence>
<name>A0A7W3XS94_9BACL</name>
<gene>
    <name evidence="2" type="ORF">FHR92_002970</name>
</gene>
<dbReference type="AlphaFoldDB" id="A0A7W3XS94"/>
<proteinExistence type="predicted"/>
<evidence type="ECO:0008006" key="4">
    <source>
        <dbReference type="Google" id="ProtNLM"/>
    </source>
</evidence>
<evidence type="ECO:0000313" key="3">
    <source>
        <dbReference type="Proteomes" id="UP000567067"/>
    </source>
</evidence>
<accession>A0A7W3XS94</accession>
<evidence type="ECO:0000256" key="1">
    <source>
        <dbReference type="SAM" id="Phobius"/>
    </source>
</evidence>
<protein>
    <recommendedName>
        <fullName evidence="4">DUF4320 domain-containing protein</fullName>
    </recommendedName>
</protein>
<reference evidence="2 3" key="1">
    <citation type="submission" date="2020-08" db="EMBL/GenBank/DDBJ databases">
        <title>Genomic Encyclopedia of Type Strains, Phase III (KMG-III): the genomes of soil and plant-associated and newly described type strains.</title>
        <authorList>
            <person name="Whitman W."/>
        </authorList>
    </citation>
    <scope>NUCLEOTIDE SEQUENCE [LARGE SCALE GENOMIC DNA]</scope>
    <source>
        <strain evidence="2 3">CECT 8693</strain>
    </source>
</reference>
<sequence>MWIKVLGVILFGTICLAFLCDLIVLDYAYSSAGRGVEHSIDAGIIKSGIVVDAQNGLVQLNKPALQAAAKAEFIKYMGLTGDMENNIMKNSSYELSLVYDENDVPWIEVKFYTHVSFTIRAVEYPVKVNRKIDFVSVYK</sequence>
<keyword evidence="1" id="KW-0472">Membrane</keyword>
<keyword evidence="1" id="KW-0812">Transmembrane</keyword>